<evidence type="ECO:0000313" key="1">
    <source>
        <dbReference type="EMBL" id="JAI03078.1"/>
    </source>
</evidence>
<dbReference type="AlphaFoldDB" id="A0A0E9XK17"/>
<reference evidence="1" key="1">
    <citation type="submission" date="2014-11" db="EMBL/GenBank/DDBJ databases">
        <authorList>
            <person name="Amaro Gonzalez C."/>
        </authorList>
    </citation>
    <scope>NUCLEOTIDE SEQUENCE</scope>
</reference>
<sequence length="61" mass="7011">MTLHFCRGLYIPKGIEGTLNFKTCVEGNHGHWYFDESKCIILIKLKNCLLIFSAFVDKSCN</sequence>
<name>A0A0E9XK17_ANGAN</name>
<proteinExistence type="predicted"/>
<accession>A0A0E9XK17</accession>
<protein>
    <submittedName>
        <fullName evidence="1">Uncharacterized protein</fullName>
    </submittedName>
</protein>
<organism evidence="1">
    <name type="scientific">Anguilla anguilla</name>
    <name type="common">European freshwater eel</name>
    <name type="synonym">Muraena anguilla</name>
    <dbReference type="NCBI Taxonomy" id="7936"/>
    <lineage>
        <taxon>Eukaryota</taxon>
        <taxon>Metazoa</taxon>
        <taxon>Chordata</taxon>
        <taxon>Craniata</taxon>
        <taxon>Vertebrata</taxon>
        <taxon>Euteleostomi</taxon>
        <taxon>Actinopterygii</taxon>
        <taxon>Neopterygii</taxon>
        <taxon>Teleostei</taxon>
        <taxon>Anguilliformes</taxon>
        <taxon>Anguillidae</taxon>
        <taxon>Anguilla</taxon>
    </lineage>
</organism>
<dbReference type="EMBL" id="GBXM01005500">
    <property type="protein sequence ID" value="JAI03078.1"/>
    <property type="molecule type" value="Transcribed_RNA"/>
</dbReference>
<reference evidence="1" key="2">
    <citation type="journal article" date="2015" name="Fish Shellfish Immunol.">
        <title>Early steps in the European eel (Anguilla anguilla)-Vibrio vulnificus interaction in the gills: Role of the RtxA13 toxin.</title>
        <authorList>
            <person name="Callol A."/>
            <person name="Pajuelo D."/>
            <person name="Ebbesson L."/>
            <person name="Teles M."/>
            <person name="MacKenzie S."/>
            <person name="Amaro C."/>
        </authorList>
    </citation>
    <scope>NUCLEOTIDE SEQUENCE</scope>
</reference>